<dbReference type="Proteomes" id="UP001066276">
    <property type="component" value="Chromosome 5"/>
</dbReference>
<evidence type="ECO:0000256" key="1">
    <source>
        <dbReference type="SAM" id="Coils"/>
    </source>
</evidence>
<organism evidence="2 3">
    <name type="scientific">Pleurodeles waltl</name>
    <name type="common">Iberian ribbed newt</name>
    <dbReference type="NCBI Taxonomy" id="8319"/>
    <lineage>
        <taxon>Eukaryota</taxon>
        <taxon>Metazoa</taxon>
        <taxon>Chordata</taxon>
        <taxon>Craniata</taxon>
        <taxon>Vertebrata</taxon>
        <taxon>Euteleostomi</taxon>
        <taxon>Amphibia</taxon>
        <taxon>Batrachia</taxon>
        <taxon>Caudata</taxon>
        <taxon>Salamandroidea</taxon>
        <taxon>Salamandridae</taxon>
        <taxon>Pleurodelinae</taxon>
        <taxon>Pleurodeles</taxon>
    </lineage>
</organism>
<keyword evidence="3" id="KW-1185">Reference proteome</keyword>
<name>A0AAV7RET7_PLEWA</name>
<dbReference type="EMBL" id="JANPWB010000009">
    <property type="protein sequence ID" value="KAJ1149328.1"/>
    <property type="molecule type" value="Genomic_DNA"/>
</dbReference>
<gene>
    <name evidence="2" type="ORF">NDU88_002138</name>
</gene>
<dbReference type="AlphaFoldDB" id="A0AAV7RET7"/>
<sequence>MEVPTPEDPMLTIPSGGKMDKLDVILQEIKDSRQAIEKKLASITIELSILKDDQKKLSDRMKQTESNVAEILPTHKENKNAIEHLQQQAEALQERVKDAEGRS</sequence>
<proteinExistence type="predicted"/>
<evidence type="ECO:0000313" key="2">
    <source>
        <dbReference type="EMBL" id="KAJ1149328.1"/>
    </source>
</evidence>
<feature type="coiled-coil region" evidence="1">
    <location>
        <begin position="26"/>
        <end position="102"/>
    </location>
</feature>
<dbReference type="SUPFAM" id="SSF57997">
    <property type="entry name" value="Tropomyosin"/>
    <property type="match status" value="1"/>
</dbReference>
<comment type="caution">
    <text evidence="2">The sequence shown here is derived from an EMBL/GenBank/DDBJ whole genome shotgun (WGS) entry which is preliminary data.</text>
</comment>
<evidence type="ECO:0000313" key="3">
    <source>
        <dbReference type="Proteomes" id="UP001066276"/>
    </source>
</evidence>
<accession>A0AAV7RET7</accession>
<keyword evidence="1" id="KW-0175">Coiled coil</keyword>
<reference evidence="2" key="1">
    <citation type="journal article" date="2022" name="bioRxiv">
        <title>Sequencing and chromosome-scale assembly of the giantPleurodeles waltlgenome.</title>
        <authorList>
            <person name="Brown T."/>
            <person name="Elewa A."/>
            <person name="Iarovenko S."/>
            <person name="Subramanian E."/>
            <person name="Araus A.J."/>
            <person name="Petzold A."/>
            <person name="Susuki M."/>
            <person name="Suzuki K.-i.T."/>
            <person name="Hayashi T."/>
            <person name="Toyoda A."/>
            <person name="Oliveira C."/>
            <person name="Osipova E."/>
            <person name="Leigh N.D."/>
            <person name="Simon A."/>
            <person name="Yun M.H."/>
        </authorList>
    </citation>
    <scope>NUCLEOTIDE SEQUENCE</scope>
    <source>
        <strain evidence="2">20211129_DDA</strain>
        <tissue evidence="2">Liver</tissue>
    </source>
</reference>
<protein>
    <submittedName>
        <fullName evidence="2">Uncharacterized protein</fullName>
    </submittedName>
</protein>